<feature type="compositionally biased region" description="Basic and acidic residues" evidence="1">
    <location>
        <begin position="7"/>
        <end position="22"/>
    </location>
</feature>
<accession>A0AAJ0FGX4</accession>
<feature type="region of interest" description="Disordered" evidence="1">
    <location>
        <begin position="1"/>
        <end position="44"/>
    </location>
</feature>
<comment type="caution">
    <text evidence="2">The sequence shown here is derived from an EMBL/GenBank/DDBJ whole genome shotgun (WGS) entry which is preliminary data.</text>
</comment>
<dbReference type="EMBL" id="MU839827">
    <property type="protein sequence ID" value="KAK1760545.1"/>
    <property type="molecule type" value="Genomic_DNA"/>
</dbReference>
<dbReference type="AlphaFoldDB" id="A0AAJ0FGX4"/>
<sequence length="207" mass="22760">MKVARLTAERNRTCPRGTKDRIGLSTGSTFETRTDCPPQTARNTRNAKTPMIQEPEPWSRRFTRVAGAGRNIQDTAIAESREGCPEIAFFWLSEVVVAAAGKGAWAKLPQVDIGGTLVLAPGFVQSVGKLAGATWSGGKGQPAQTGLLGRFHTRCYQEGAYRTDTSKRWQAEEPSLKEQAKLSIEKKKQKLLRTTIRSRKGWWVSGG</sequence>
<evidence type="ECO:0000313" key="3">
    <source>
        <dbReference type="Proteomes" id="UP001239445"/>
    </source>
</evidence>
<organism evidence="2 3">
    <name type="scientific">Echria macrotheca</name>
    <dbReference type="NCBI Taxonomy" id="438768"/>
    <lineage>
        <taxon>Eukaryota</taxon>
        <taxon>Fungi</taxon>
        <taxon>Dikarya</taxon>
        <taxon>Ascomycota</taxon>
        <taxon>Pezizomycotina</taxon>
        <taxon>Sordariomycetes</taxon>
        <taxon>Sordariomycetidae</taxon>
        <taxon>Sordariales</taxon>
        <taxon>Schizotheciaceae</taxon>
        <taxon>Echria</taxon>
    </lineage>
</organism>
<name>A0AAJ0FGX4_9PEZI</name>
<dbReference type="Proteomes" id="UP001239445">
    <property type="component" value="Unassembled WGS sequence"/>
</dbReference>
<protein>
    <submittedName>
        <fullName evidence="2">Uncharacterized protein</fullName>
    </submittedName>
</protein>
<keyword evidence="3" id="KW-1185">Reference proteome</keyword>
<evidence type="ECO:0000256" key="1">
    <source>
        <dbReference type="SAM" id="MobiDB-lite"/>
    </source>
</evidence>
<evidence type="ECO:0000313" key="2">
    <source>
        <dbReference type="EMBL" id="KAK1760545.1"/>
    </source>
</evidence>
<proteinExistence type="predicted"/>
<reference evidence="2" key="1">
    <citation type="submission" date="2023-06" db="EMBL/GenBank/DDBJ databases">
        <title>Genome-scale phylogeny and comparative genomics of the fungal order Sordariales.</title>
        <authorList>
            <consortium name="Lawrence Berkeley National Laboratory"/>
            <person name="Hensen N."/>
            <person name="Bonometti L."/>
            <person name="Westerberg I."/>
            <person name="Brannstrom I.O."/>
            <person name="Guillou S."/>
            <person name="Cros-Aarteil S."/>
            <person name="Calhoun S."/>
            <person name="Haridas S."/>
            <person name="Kuo A."/>
            <person name="Mondo S."/>
            <person name="Pangilinan J."/>
            <person name="Riley R."/>
            <person name="Labutti K."/>
            <person name="Andreopoulos B."/>
            <person name="Lipzen A."/>
            <person name="Chen C."/>
            <person name="Yanf M."/>
            <person name="Daum C."/>
            <person name="Ng V."/>
            <person name="Clum A."/>
            <person name="Steindorff A."/>
            <person name="Ohm R."/>
            <person name="Martin F."/>
            <person name="Silar P."/>
            <person name="Natvig D."/>
            <person name="Lalanne C."/>
            <person name="Gautier V."/>
            <person name="Ament-Velasquez S.L."/>
            <person name="Kruys A."/>
            <person name="Hutchinson M.I."/>
            <person name="Powell A.J."/>
            <person name="Barry K."/>
            <person name="Miller A.N."/>
            <person name="Grigoriev I.V."/>
            <person name="Debuchy R."/>
            <person name="Gladieux P."/>
            <person name="Thoren M.H."/>
            <person name="Johannesson H."/>
        </authorList>
    </citation>
    <scope>NUCLEOTIDE SEQUENCE</scope>
    <source>
        <strain evidence="2">PSN4</strain>
    </source>
</reference>
<gene>
    <name evidence="2" type="ORF">QBC47DRAFT_8502</name>
</gene>